<proteinExistence type="predicted"/>
<accession>A0AA50Q8F2</accession>
<evidence type="ECO:0000313" key="1">
    <source>
        <dbReference type="EMBL" id="WMC11725.1"/>
    </source>
</evidence>
<keyword evidence="2" id="KW-1185">Reference proteome</keyword>
<dbReference type="EMBL" id="CP118224">
    <property type="protein sequence ID" value="WMC11725.1"/>
    <property type="molecule type" value="Genomic_DNA"/>
</dbReference>
<name>A0AA50Q8F2_9GAMM</name>
<sequence>MTAATDPRVKELVKALAEEINMKLVPASEETAEEAPEPVLIH</sequence>
<gene>
    <name evidence="1" type="ORF">PU634_05000</name>
</gene>
<dbReference type="Proteomes" id="UP001223802">
    <property type="component" value="Chromosome"/>
</dbReference>
<dbReference type="AlphaFoldDB" id="A0AA50Q8F2"/>
<dbReference type="KEGG" id="ope:PU634_05000"/>
<protein>
    <submittedName>
        <fullName evidence="1">Uncharacterized protein</fullName>
    </submittedName>
</protein>
<dbReference type="RefSeq" id="WP_306762960.1">
    <property type="nucleotide sequence ID" value="NZ_CP118224.1"/>
</dbReference>
<reference evidence="1 2" key="1">
    <citation type="submission" date="2023-02" db="EMBL/GenBank/DDBJ databases">
        <title>Complete genome sequence of a novel bacterium Oceanimonas sp. NTOU-MSR1 isolated from marine coast sediment.</title>
        <authorList>
            <person name="Yang H.-T."/>
            <person name="Chen Y.-L."/>
            <person name="Ho Y.-N."/>
        </authorList>
    </citation>
    <scope>NUCLEOTIDE SEQUENCE [LARGE SCALE GENOMIC DNA]</scope>
    <source>
        <strain evidence="1 2">NTOU-MSR1</strain>
    </source>
</reference>
<organism evidence="1 2">
    <name type="scientific">Oceanimonas pelagia</name>
    <dbReference type="NCBI Taxonomy" id="3028314"/>
    <lineage>
        <taxon>Bacteria</taxon>
        <taxon>Pseudomonadati</taxon>
        <taxon>Pseudomonadota</taxon>
        <taxon>Gammaproteobacteria</taxon>
        <taxon>Aeromonadales</taxon>
        <taxon>Aeromonadaceae</taxon>
        <taxon>Oceanimonas</taxon>
    </lineage>
</organism>
<evidence type="ECO:0000313" key="2">
    <source>
        <dbReference type="Proteomes" id="UP001223802"/>
    </source>
</evidence>